<keyword evidence="4" id="KW-1185">Reference proteome</keyword>
<evidence type="ECO:0000313" key="4">
    <source>
        <dbReference type="Proteomes" id="UP000467305"/>
    </source>
</evidence>
<dbReference type="GO" id="GO:0006355">
    <property type="term" value="P:regulation of DNA-templated transcription"/>
    <property type="evidence" value="ECO:0007669"/>
    <property type="project" value="InterPro"/>
</dbReference>
<feature type="coiled-coil region" evidence="1">
    <location>
        <begin position="243"/>
        <end position="291"/>
    </location>
</feature>
<keyword evidence="2" id="KW-1133">Transmembrane helix</keyword>
<sequence>MKNNKTFLFFLIIFLIAPLAILSQEKAITVKDYKEKVIKDYYRFQRTEDGQLLDSILRFIKLNKIEVEEDTIKSKIYYLNGVKNLFLTRYDKAEETFLKSYELAEKTNDILLKGTIFNSRGVTITKGSANYKKAKVLFEKAVVEYKKINEIPQQIDAYYNLTVNAKRRCKWEESNKYAFEFLKLLNKYEEKITGLRRMHYFIGHNYLRLKKYDDAFRNLKIAEGITFKDDSFSFTTSLINETYGKLHEEKKEYKKALERYKNVTNNLRAANKETEKRIEDFYTRELELENELQEKGKEIIKDQNRIILWSVLTIVLLVVLILTQIFYWKRNKEKNREIKELNKELAGLIVDLKGKNKELSKNKKEIENLLKLNEQALFSRVLKISTYNDAIRKICKDLETHLENNLDASSYFITINKKLLNLISEEELWEDFRIQFEKTRPDFYNKLKKVAPNLSVNDLKHCTYIVSNLKSKEVAQLVNVSPRSVETVRYRIKKKMGLEKEESLYDLLSNL</sequence>
<evidence type="ECO:0000256" key="1">
    <source>
        <dbReference type="SAM" id="Coils"/>
    </source>
</evidence>
<dbReference type="Gene3D" id="1.10.10.10">
    <property type="entry name" value="Winged helix-like DNA-binding domain superfamily/Winged helix DNA-binding domain"/>
    <property type="match status" value="1"/>
</dbReference>
<accession>A0A7J5AQY2</accession>
<comment type="caution">
    <text evidence="3">The sequence shown here is derived from an EMBL/GenBank/DDBJ whole genome shotgun (WGS) entry which is preliminary data.</text>
</comment>
<feature type="transmembrane region" description="Helical" evidence="2">
    <location>
        <begin position="306"/>
        <end position="328"/>
    </location>
</feature>
<evidence type="ECO:0008006" key="5">
    <source>
        <dbReference type="Google" id="ProtNLM"/>
    </source>
</evidence>
<dbReference type="InterPro" id="IPR036388">
    <property type="entry name" value="WH-like_DNA-bd_sf"/>
</dbReference>
<dbReference type="GO" id="GO:0003677">
    <property type="term" value="F:DNA binding"/>
    <property type="evidence" value="ECO:0007669"/>
    <property type="project" value="InterPro"/>
</dbReference>
<keyword evidence="1" id="KW-0175">Coiled coil</keyword>
<dbReference type="InterPro" id="IPR011990">
    <property type="entry name" value="TPR-like_helical_dom_sf"/>
</dbReference>
<protein>
    <recommendedName>
        <fullName evidence="5">Tetratricopeptide repeat protein</fullName>
    </recommendedName>
</protein>
<dbReference type="Proteomes" id="UP000467305">
    <property type="component" value="Unassembled WGS sequence"/>
</dbReference>
<name>A0A7J5AQY2_9FLAO</name>
<organism evidence="3 4">
    <name type="scientific">Tenacibaculum aiptasiae</name>
    <dbReference type="NCBI Taxonomy" id="426481"/>
    <lineage>
        <taxon>Bacteria</taxon>
        <taxon>Pseudomonadati</taxon>
        <taxon>Bacteroidota</taxon>
        <taxon>Flavobacteriia</taxon>
        <taxon>Flavobacteriales</taxon>
        <taxon>Flavobacteriaceae</taxon>
        <taxon>Tenacibaculum</taxon>
    </lineage>
</organism>
<evidence type="ECO:0000313" key="3">
    <source>
        <dbReference type="EMBL" id="KAB1159937.1"/>
    </source>
</evidence>
<proteinExistence type="predicted"/>
<evidence type="ECO:0000256" key="2">
    <source>
        <dbReference type="SAM" id="Phobius"/>
    </source>
</evidence>
<dbReference type="EMBL" id="WAAU01000008">
    <property type="protein sequence ID" value="KAB1159937.1"/>
    <property type="molecule type" value="Genomic_DNA"/>
</dbReference>
<dbReference type="RefSeq" id="WP_150899181.1">
    <property type="nucleotide sequence ID" value="NZ_CBDCSN010000003.1"/>
</dbReference>
<gene>
    <name evidence="3" type="ORF">F7018_06390</name>
</gene>
<dbReference type="SUPFAM" id="SSF46894">
    <property type="entry name" value="C-terminal effector domain of the bipartite response regulators"/>
    <property type="match status" value="1"/>
</dbReference>
<feature type="coiled-coil region" evidence="1">
    <location>
        <begin position="331"/>
        <end position="376"/>
    </location>
</feature>
<dbReference type="SUPFAM" id="SSF48452">
    <property type="entry name" value="TPR-like"/>
    <property type="match status" value="1"/>
</dbReference>
<keyword evidence="2" id="KW-0812">Transmembrane</keyword>
<dbReference type="OrthoDB" id="1523128at2"/>
<reference evidence="3 4" key="1">
    <citation type="submission" date="2019-09" db="EMBL/GenBank/DDBJ databases">
        <authorList>
            <person name="Cao W.R."/>
        </authorList>
    </citation>
    <scope>NUCLEOTIDE SEQUENCE [LARGE SCALE GENOMIC DNA]</scope>
    <source>
        <strain evidence="4">a4</strain>
    </source>
</reference>
<keyword evidence="2" id="KW-0472">Membrane</keyword>
<dbReference type="AlphaFoldDB" id="A0A7J5AQY2"/>
<dbReference type="InterPro" id="IPR016032">
    <property type="entry name" value="Sig_transdc_resp-reg_C-effctor"/>
</dbReference>
<dbReference type="Gene3D" id="1.25.40.10">
    <property type="entry name" value="Tetratricopeptide repeat domain"/>
    <property type="match status" value="1"/>
</dbReference>